<proteinExistence type="predicted"/>
<dbReference type="Proteomes" id="UP000323506">
    <property type="component" value="Chromosome A12"/>
</dbReference>
<evidence type="ECO:0000313" key="1">
    <source>
        <dbReference type="EMBL" id="TYG89346.1"/>
    </source>
</evidence>
<accession>A0A5D2E7B2</accession>
<sequence>MLFKSRSRKRKDCGLNCKIFIFWYQASSGIGTGRRFDHTIQRTFIWVNGL</sequence>
<evidence type="ECO:0000313" key="2">
    <source>
        <dbReference type="Proteomes" id="UP000323506"/>
    </source>
</evidence>
<gene>
    <name evidence="1" type="ORF">ES288_A12G092700v1</name>
</gene>
<dbReference type="AlphaFoldDB" id="A0A5D2E7B2"/>
<organism evidence="1 2">
    <name type="scientific">Gossypium darwinii</name>
    <name type="common">Darwin's cotton</name>
    <name type="synonym">Gossypium barbadense var. darwinii</name>
    <dbReference type="NCBI Taxonomy" id="34276"/>
    <lineage>
        <taxon>Eukaryota</taxon>
        <taxon>Viridiplantae</taxon>
        <taxon>Streptophyta</taxon>
        <taxon>Embryophyta</taxon>
        <taxon>Tracheophyta</taxon>
        <taxon>Spermatophyta</taxon>
        <taxon>Magnoliopsida</taxon>
        <taxon>eudicotyledons</taxon>
        <taxon>Gunneridae</taxon>
        <taxon>Pentapetalae</taxon>
        <taxon>rosids</taxon>
        <taxon>malvids</taxon>
        <taxon>Malvales</taxon>
        <taxon>Malvaceae</taxon>
        <taxon>Malvoideae</taxon>
        <taxon>Gossypium</taxon>
    </lineage>
</organism>
<keyword evidence="2" id="KW-1185">Reference proteome</keyword>
<protein>
    <submittedName>
        <fullName evidence="1">Uncharacterized protein</fullName>
    </submittedName>
</protein>
<name>A0A5D2E7B2_GOSDA</name>
<dbReference type="EMBL" id="CM017699">
    <property type="protein sequence ID" value="TYG89346.1"/>
    <property type="molecule type" value="Genomic_DNA"/>
</dbReference>
<reference evidence="1 2" key="1">
    <citation type="submission" date="2019-06" db="EMBL/GenBank/DDBJ databases">
        <title>WGS assembly of Gossypium darwinii.</title>
        <authorList>
            <person name="Chen Z.J."/>
            <person name="Sreedasyam A."/>
            <person name="Ando A."/>
            <person name="Song Q."/>
            <person name="De L."/>
            <person name="Hulse-Kemp A."/>
            <person name="Ding M."/>
            <person name="Ye W."/>
            <person name="Kirkbride R."/>
            <person name="Jenkins J."/>
            <person name="Plott C."/>
            <person name="Lovell J."/>
            <person name="Lin Y.-M."/>
            <person name="Vaughn R."/>
            <person name="Liu B."/>
            <person name="Li W."/>
            <person name="Simpson S."/>
            <person name="Scheffler B."/>
            <person name="Saski C."/>
            <person name="Grover C."/>
            <person name="Hu G."/>
            <person name="Conover J."/>
            <person name="Carlson J."/>
            <person name="Shu S."/>
            <person name="Boston L."/>
            <person name="Williams M."/>
            <person name="Peterson D."/>
            <person name="Mcgee K."/>
            <person name="Jones D."/>
            <person name="Wendel J."/>
            <person name="Stelly D."/>
            <person name="Grimwood J."/>
            <person name="Schmutz J."/>
        </authorList>
    </citation>
    <scope>NUCLEOTIDE SEQUENCE [LARGE SCALE GENOMIC DNA]</scope>
    <source>
        <strain evidence="1">1808015.09</strain>
    </source>
</reference>